<keyword evidence="3" id="KW-1185">Reference proteome</keyword>
<comment type="caution">
    <text evidence="2">The sequence shown here is derived from an EMBL/GenBank/DDBJ whole genome shotgun (WGS) entry which is preliminary data.</text>
</comment>
<proteinExistence type="predicted"/>
<name>A0A8S0W7N5_CYCAE</name>
<dbReference type="EMBL" id="CACVBS010000029">
    <property type="protein sequence ID" value="CAA7260396.1"/>
    <property type="molecule type" value="Genomic_DNA"/>
</dbReference>
<dbReference type="Proteomes" id="UP000467700">
    <property type="component" value="Unassembled WGS sequence"/>
</dbReference>
<evidence type="ECO:0000313" key="3">
    <source>
        <dbReference type="Proteomes" id="UP000467700"/>
    </source>
</evidence>
<dbReference type="OrthoDB" id="3223751at2759"/>
<evidence type="ECO:0000313" key="2">
    <source>
        <dbReference type="EMBL" id="CAA7260396.1"/>
    </source>
</evidence>
<feature type="region of interest" description="Disordered" evidence="1">
    <location>
        <begin position="21"/>
        <end position="40"/>
    </location>
</feature>
<sequence>MILELFPARSRRYNSLAHMMDNSAPTHAPETERSDIGTVDTTPLASDDSWVKHEKYYFEMVIFQVEDTLFRVPKNSFLKADPDSIFPTMFSLPPSDEMISEGEHDSHPIVLEGVPKAYFEGFLLVMYPFKRTAVTFEEWIGALDLATMWSFSEIRGKAISALTDMLVERDPLQNLLLARKYQVRSWLKESILRLVKNQALELRTLQRGGSLDWETIARIFAVQARLMRRGSLLKPEIEVERMFYGELREMSEPQDVSHRSAAQCQPLPVAYPEYTTTGQVAVAPSEGTTGPSRHSIYYMEDITTLVAGTLFRIPKGELLQPGATFGEIYGLLQEMEGQPQLPSSNGLGVRCPITLEGVSEEYFVGFLDALYPLGKSSTSFADGIGALDLATRWKFDGIRAKSIATLTPVIQNGSPTQSVVLGKKYSVKEWLFDGYLRLVNQPSLNYPDLRHPFELDWQCITKILQIRYTILSSERRPSNNPFENTNFADVEVSRFTR</sequence>
<protein>
    <recommendedName>
        <fullName evidence="4">BTB domain-containing protein</fullName>
    </recommendedName>
</protein>
<dbReference type="AlphaFoldDB" id="A0A8S0W7N5"/>
<accession>A0A8S0W7N5</accession>
<evidence type="ECO:0000256" key="1">
    <source>
        <dbReference type="SAM" id="MobiDB-lite"/>
    </source>
</evidence>
<evidence type="ECO:0008006" key="4">
    <source>
        <dbReference type="Google" id="ProtNLM"/>
    </source>
</evidence>
<gene>
    <name evidence="2" type="ORF">AAE3_LOCUS2678</name>
</gene>
<reference evidence="2 3" key="1">
    <citation type="submission" date="2020-01" db="EMBL/GenBank/DDBJ databases">
        <authorList>
            <person name="Gupta K D."/>
        </authorList>
    </citation>
    <scope>NUCLEOTIDE SEQUENCE [LARGE SCALE GENOMIC DNA]</scope>
</reference>
<organism evidence="2 3">
    <name type="scientific">Cyclocybe aegerita</name>
    <name type="common">Black poplar mushroom</name>
    <name type="synonym">Agrocybe aegerita</name>
    <dbReference type="NCBI Taxonomy" id="1973307"/>
    <lineage>
        <taxon>Eukaryota</taxon>
        <taxon>Fungi</taxon>
        <taxon>Dikarya</taxon>
        <taxon>Basidiomycota</taxon>
        <taxon>Agaricomycotina</taxon>
        <taxon>Agaricomycetes</taxon>
        <taxon>Agaricomycetidae</taxon>
        <taxon>Agaricales</taxon>
        <taxon>Agaricineae</taxon>
        <taxon>Bolbitiaceae</taxon>
        <taxon>Cyclocybe</taxon>
    </lineage>
</organism>